<feature type="transmembrane region" description="Helical" evidence="6">
    <location>
        <begin position="259"/>
        <end position="278"/>
    </location>
</feature>
<dbReference type="Proteomes" id="UP000230639">
    <property type="component" value="Chromosome"/>
</dbReference>
<organism evidence="7 8">
    <name type="scientific">Salmonella diarizonae</name>
    <dbReference type="NCBI Taxonomy" id="59204"/>
    <lineage>
        <taxon>Bacteria</taxon>
        <taxon>Pseudomonadati</taxon>
        <taxon>Pseudomonadota</taxon>
        <taxon>Gammaproteobacteria</taxon>
        <taxon>Enterobacterales</taxon>
        <taxon>Enterobacteriaceae</taxon>
        <taxon>Salmonella</taxon>
    </lineage>
</organism>
<evidence type="ECO:0000313" key="7">
    <source>
        <dbReference type="EMBL" id="ATW54062.1"/>
    </source>
</evidence>
<keyword evidence="4 6" id="KW-1133">Transmembrane helix</keyword>
<keyword evidence="5 6" id="KW-0472">Membrane</keyword>
<dbReference type="CDD" id="cd13125">
    <property type="entry name" value="MATE_like_10"/>
    <property type="match status" value="1"/>
</dbReference>
<comment type="subcellular location">
    <subcellularLocation>
        <location evidence="1">Cell membrane</location>
        <topology evidence="1">Multi-pass membrane protein</topology>
    </subcellularLocation>
</comment>
<feature type="transmembrane region" description="Helical" evidence="6">
    <location>
        <begin position="298"/>
        <end position="316"/>
    </location>
</feature>
<dbReference type="GO" id="GO:0005886">
    <property type="term" value="C:plasma membrane"/>
    <property type="evidence" value="ECO:0007669"/>
    <property type="project" value="UniProtKB-SubCell"/>
</dbReference>
<feature type="transmembrane region" description="Helical" evidence="6">
    <location>
        <begin position="150"/>
        <end position="171"/>
    </location>
</feature>
<evidence type="ECO:0000256" key="5">
    <source>
        <dbReference type="ARBA" id="ARBA00023136"/>
    </source>
</evidence>
<reference evidence="7 8" key="1">
    <citation type="submission" date="2017-09" db="EMBL/GenBank/DDBJ databases">
        <title>Complete genome of Salmonella enterica subsp. diarizonae isolated from stool of a patient with bacterial enteropathy.</title>
        <authorList>
            <person name="Zhou J."/>
            <person name="Chen Q."/>
            <person name="Guo L."/>
            <person name="Fan J."/>
        </authorList>
    </citation>
    <scope>NUCLEOTIDE SEQUENCE [LARGE SCALE GENOMIC DNA]</scope>
    <source>
        <strain evidence="7 8">HZS154</strain>
    </source>
</reference>
<dbReference type="PANTHER" id="PTHR30250">
    <property type="entry name" value="PST FAMILY PREDICTED COLANIC ACID TRANSPORTER"/>
    <property type="match status" value="1"/>
</dbReference>
<evidence type="ECO:0000256" key="6">
    <source>
        <dbReference type="SAM" id="Phobius"/>
    </source>
</evidence>
<dbReference type="GO" id="GO:0009246">
    <property type="term" value="P:enterobacterial common antigen biosynthetic process"/>
    <property type="evidence" value="ECO:0007669"/>
    <property type="project" value="InterPro"/>
</dbReference>
<dbReference type="InterPro" id="IPR002797">
    <property type="entry name" value="Polysacc_synth"/>
</dbReference>
<feature type="transmembrane region" description="Helical" evidence="6">
    <location>
        <begin position="336"/>
        <end position="357"/>
    </location>
</feature>
<dbReference type="STRING" id="59204.UQ49_15035"/>
<evidence type="ECO:0000256" key="4">
    <source>
        <dbReference type="ARBA" id="ARBA00022989"/>
    </source>
</evidence>
<dbReference type="PANTHER" id="PTHR30250:SF30">
    <property type="entry name" value="LIPID III FLIPPASE"/>
    <property type="match status" value="1"/>
</dbReference>
<dbReference type="Pfam" id="PF01943">
    <property type="entry name" value="Polysacc_synt"/>
    <property type="match status" value="1"/>
</dbReference>
<gene>
    <name evidence="7" type="ORF">CNQ75_05655</name>
</gene>
<feature type="transmembrane region" description="Helical" evidence="6">
    <location>
        <begin position="177"/>
        <end position="198"/>
    </location>
</feature>
<dbReference type="InterPro" id="IPR044550">
    <property type="entry name" value="WzxE"/>
</dbReference>
<sequence length="421" mass="47478">MKKILSVTTFTGMLTLLRMAAGFLMAKVIAIYLGPTGMAMLGQVQNIVAILNGLITAPVSPALIRYTAENFDGSYLKCSPWWRASLGWVLIFILILIPIFYLLSDILSLWLFGSEQYSYLIKIIALCLPISVVGIIINAINNGLQRYKKYVILGMISVIISTSVMVLLVIYKNVDGALLAISIQNAIIGFILLMLSINEPWLKFKYWIGKINKTDFLSILRYILMALTSALALPTALLLLRNTLIANVGWDITGQWQAVWKISDAYLAVMTLALSTYYLPILSKTNTLKELKHEIKSVAKVIIPITIILSSIIYIFREFIIRLLFTDTFNEAESLFLLQLIGDNIKIVAWLYAYPLIAYGIAKWYIIAEIVFAIIFVCLGHFFVLYYGVDGANLAYLCAYIFYLIFTFILVNKVIPYSKLR</sequence>
<keyword evidence="3 6" id="KW-0812">Transmembrane</keyword>
<dbReference type="EMBL" id="CP023345">
    <property type="protein sequence ID" value="ATW54062.1"/>
    <property type="molecule type" value="Genomic_DNA"/>
</dbReference>
<accession>A0A2I5HET5</accession>
<evidence type="ECO:0000256" key="1">
    <source>
        <dbReference type="ARBA" id="ARBA00004651"/>
    </source>
</evidence>
<evidence type="ECO:0000256" key="3">
    <source>
        <dbReference type="ARBA" id="ARBA00022692"/>
    </source>
</evidence>
<dbReference type="AlphaFoldDB" id="A0A2I5HET5"/>
<feature type="transmembrane region" description="Helical" evidence="6">
    <location>
        <begin position="42"/>
        <end position="64"/>
    </location>
</feature>
<evidence type="ECO:0000256" key="2">
    <source>
        <dbReference type="ARBA" id="ARBA00022475"/>
    </source>
</evidence>
<feature type="transmembrane region" description="Helical" evidence="6">
    <location>
        <begin position="119"/>
        <end position="138"/>
    </location>
</feature>
<protein>
    <submittedName>
        <fullName evidence="7">O-antigen translocase</fullName>
    </submittedName>
</protein>
<proteinExistence type="predicted"/>
<dbReference type="InterPro" id="IPR050833">
    <property type="entry name" value="Poly_Biosynth_Transport"/>
</dbReference>
<feature type="transmembrane region" description="Helical" evidence="6">
    <location>
        <begin position="85"/>
        <end position="113"/>
    </location>
</feature>
<feature type="transmembrane region" description="Helical" evidence="6">
    <location>
        <begin position="394"/>
        <end position="415"/>
    </location>
</feature>
<name>A0A2I5HET5_SALDZ</name>
<keyword evidence="2" id="KW-1003">Cell membrane</keyword>
<feature type="transmembrane region" description="Helical" evidence="6">
    <location>
        <begin position="364"/>
        <end position="388"/>
    </location>
</feature>
<feature type="transmembrane region" description="Helical" evidence="6">
    <location>
        <begin position="219"/>
        <end position="239"/>
    </location>
</feature>
<evidence type="ECO:0000313" key="8">
    <source>
        <dbReference type="Proteomes" id="UP000230639"/>
    </source>
</evidence>
<dbReference type="RefSeq" id="WP_023247753.1">
    <property type="nucleotide sequence ID" value="NZ_CP011288.1"/>
</dbReference>